<feature type="compositionally biased region" description="Polar residues" evidence="4">
    <location>
        <begin position="403"/>
        <end position="419"/>
    </location>
</feature>
<dbReference type="InterPro" id="IPR003118">
    <property type="entry name" value="Pointed_dom"/>
</dbReference>
<reference evidence="8" key="1">
    <citation type="submission" date="2020-05" db="UniProtKB">
        <authorList>
            <consortium name="EnsemblMetazoa"/>
        </authorList>
    </citation>
    <scope>IDENTIFICATION</scope>
    <source>
        <strain evidence="8">BB02</strain>
    </source>
</reference>
<dbReference type="PROSITE" id="PS50061">
    <property type="entry name" value="ETS_DOMAIN_3"/>
    <property type="match status" value="1"/>
</dbReference>
<dbReference type="VEuPathDB" id="VectorBase:BGLB010765"/>
<gene>
    <name evidence="8" type="primary">106074571</name>
</gene>
<dbReference type="Gene3D" id="1.10.150.50">
    <property type="entry name" value="Transcription Factor, Ets-1"/>
    <property type="match status" value="1"/>
</dbReference>
<dbReference type="Gene3D" id="1.10.10.10">
    <property type="entry name" value="Winged helix-like DNA-binding domain superfamily/Winged helix DNA-binding domain"/>
    <property type="match status" value="1"/>
</dbReference>
<dbReference type="STRING" id="6526.A0A2C9JZV3"/>
<evidence type="ECO:0000256" key="3">
    <source>
        <dbReference type="RuleBase" id="RU004019"/>
    </source>
</evidence>
<evidence type="ECO:0000256" key="4">
    <source>
        <dbReference type="SAM" id="MobiDB-lite"/>
    </source>
</evidence>
<evidence type="ECO:0000313" key="9">
    <source>
        <dbReference type="Proteomes" id="UP000076420"/>
    </source>
</evidence>
<organism evidence="8 9">
    <name type="scientific">Biomphalaria glabrata</name>
    <name type="common">Bloodfluke planorb</name>
    <name type="synonym">Freshwater snail</name>
    <dbReference type="NCBI Taxonomy" id="6526"/>
    <lineage>
        <taxon>Eukaryota</taxon>
        <taxon>Metazoa</taxon>
        <taxon>Spiralia</taxon>
        <taxon>Lophotrochozoa</taxon>
        <taxon>Mollusca</taxon>
        <taxon>Gastropoda</taxon>
        <taxon>Heterobranchia</taxon>
        <taxon>Euthyneura</taxon>
        <taxon>Panpulmonata</taxon>
        <taxon>Hygrophila</taxon>
        <taxon>Lymnaeoidea</taxon>
        <taxon>Planorbidae</taxon>
        <taxon>Biomphalaria</taxon>
    </lineage>
</organism>
<evidence type="ECO:0000259" key="6">
    <source>
        <dbReference type="PROSITE" id="PS50061"/>
    </source>
</evidence>
<dbReference type="Pfam" id="PF02198">
    <property type="entry name" value="SAM_PNT"/>
    <property type="match status" value="1"/>
</dbReference>
<dbReference type="AlphaFoldDB" id="A0A2C9JZV3"/>
<dbReference type="Proteomes" id="UP000076420">
    <property type="component" value="Unassembled WGS sequence"/>
</dbReference>
<dbReference type="PROSITE" id="PS51433">
    <property type="entry name" value="PNT"/>
    <property type="match status" value="1"/>
</dbReference>
<evidence type="ECO:0008006" key="10">
    <source>
        <dbReference type="Google" id="ProtNLM"/>
    </source>
</evidence>
<feature type="signal peptide" evidence="5">
    <location>
        <begin position="1"/>
        <end position="20"/>
    </location>
</feature>
<dbReference type="KEGG" id="bgt:106074571"/>
<dbReference type="VEuPathDB" id="VectorBase:BGLAX_033616"/>
<feature type="region of interest" description="Disordered" evidence="4">
    <location>
        <begin position="209"/>
        <end position="272"/>
    </location>
</feature>
<feature type="compositionally biased region" description="Polar residues" evidence="4">
    <location>
        <begin position="228"/>
        <end position="240"/>
    </location>
</feature>
<feature type="compositionally biased region" description="Polar residues" evidence="4">
    <location>
        <begin position="251"/>
        <end position="260"/>
    </location>
</feature>
<dbReference type="PANTHER" id="PTHR11849">
    <property type="entry name" value="ETS"/>
    <property type="match status" value="1"/>
</dbReference>
<feature type="compositionally biased region" description="Polar residues" evidence="4">
    <location>
        <begin position="176"/>
        <end position="192"/>
    </location>
</feature>
<evidence type="ECO:0000256" key="2">
    <source>
        <dbReference type="ARBA" id="ARBA00023125"/>
    </source>
</evidence>
<proteinExistence type="inferred from homology"/>
<dbReference type="OrthoDB" id="10042983at2759"/>
<feature type="chain" id="PRO_5012338500" description="ETS domain-containing protein" evidence="5">
    <location>
        <begin position="21"/>
        <end position="686"/>
    </location>
</feature>
<dbReference type="SMART" id="SM00413">
    <property type="entry name" value="ETS"/>
    <property type="match status" value="1"/>
</dbReference>
<dbReference type="InterPro" id="IPR036390">
    <property type="entry name" value="WH_DNA-bd_sf"/>
</dbReference>
<dbReference type="SUPFAM" id="SSF46785">
    <property type="entry name" value="Winged helix' DNA-binding domain"/>
    <property type="match status" value="1"/>
</dbReference>
<dbReference type="SUPFAM" id="SSF47769">
    <property type="entry name" value="SAM/Pointed domain"/>
    <property type="match status" value="1"/>
</dbReference>
<comment type="similarity">
    <text evidence="1 3">Belongs to the ETS family.</text>
</comment>
<feature type="compositionally biased region" description="Low complexity" evidence="4">
    <location>
        <begin position="209"/>
        <end position="222"/>
    </location>
</feature>
<evidence type="ECO:0000259" key="7">
    <source>
        <dbReference type="PROSITE" id="PS51433"/>
    </source>
</evidence>
<dbReference type="EnsemblMetazoa" id="BGLB010765-RB">
    <property type="protein sequence ID" value="BGLB010765-PB"/>
    <property type="gene ID" value="BGLB010765"/>
</dbReference>
<name>A0A2C9JZV3_BIOGL</name>
<accession>A0A2C9JZV3</accession>
<dbReference type="InterPro" id="IPR013761">
    <property type="entry name" value="SAM/pointed_sf"/>
</dbReference>
<dbReference type="SMART" id="SM00251">
    <property type="entry name" value="SAM_PNT"/>
    <property type="match status" value="1"/>
</dbReference>
<dbReference type="GO" id="GO:0000981">
    <property type="term" value="F:DNA-binding transcription factor activity, RNA polymerase II-specific"/>
    <property type="evidence" value="ECO:0007669"/>
    <property type="project" value="TreeGrafter"/>
</dbReference>
<comment type="subcellular location">
    <subcellularLocation>
        <location evidence="3">Nucleus</location>
    </subcellularLocation>
</comment>
<dbReference type="GO" id="GO:0030154">
    <property type="term" value="P:cell differentiation"/>
    <property type="evidence" value="ECO:0007669"/>
    <property type="project" value="TreeGrafter"/>
</dbReference>
<evidence type="ECO:0000256" key="5">
    <source>
        <dbReference type="SAM" id="SignalP"/>
    </source>
</evidence>
<dbReference type="InterPro" id="IPR000418">
    <property type="entry name" value="Ets_dom"/>
</dbReference>
<dbReference type="InterPro" id="IPR036388">
    <property type="entry name" value="WH-like_DNA-bd_sf"/>
</dbReference>
<keyword evidence="5" id="KW-0732">Signal</keyword>
<dbReference type="InterPro" id="IPR046328">
    <property type="entry name" value="ETS_fam"/>
</dbReference>
<dbReference type="RefSeq" id="XP_013090811.2">
    <property type="nucleotide sequence ID" value="XM_013235357.2"/>
</dbReference>
<dbReference type="GO" id="GO:0043565">
    <property type="term" value="F:sequence-specific DNA binding"/>
    <property type="evidence" value="ECO:0007669"/>
    <property type="project" value="InterPro"/>
</dbReference>
<protein>
    <recommendedName>
        <fullName evidence="10">ETS domain-containing protein</fullName>
    </recommendedName>
</protein>
<evidence type="ECO:0000313" key="8">
    <source>
        <dbReference type="EnsemblMetazoa" id="BGLB010765-PB"/>
    </source>
</evidence>
<evidence type="ECO:0000256" key="1">
    <source>
        <dbReference type="ARBA" id="ARBA00005562"/>
    </source>
</evidence>
<keyword evidence="3" id="KW-0539">Nucleus</keyword>
<dbReference type="PANTHER" id="PTHR11849:SF201">
    <property type="entry name" value="ETS DNA-BINDING PROTEIN POKKURI"/>
    <property type="match status" value="1"/>
</dbReference>
<dbReference type="PRINTS" id="PR00454">
    <property type="entry name" value="ETSDOMAIN"/>
</dbReference>
<feature type="region of interest" description="Disordered" evidence="4">
    <location>
        <begin position="400"/>
        <end position="419"/>
    </location>
</feature>
<feature type="domain" description="ETS" evidence="6">
    <location>
        <begin position="281"/>
        <end position="363"/>
    </location>
</feature>
<dbReference type="PROSITE" id="PS00346">
    <property type="entry name" value="ETS_DOMAIN_2"/>
    <property type="match status" value="1"/>
</dbReference>
<feature type="domain" description="PNT" evidence="7">
    <location>
        <begin position="71"/>
        <end position="155"/>
    </location>
</feature>
<feature type="region of interest" description="Disordered" evidence="4">
    <location>
        <begin position="176"/>
        <end position="195"/>
    </location>
</feature>
<dbReference type="GO" id="GO:0005634">
    <property type="term" value="C:nucleus"/>
    <property type="evidence" value="ECO:0007669"/>
    <property type="project" value="UniProtKB-SubCell"/>
</dbReference>
<sequence length="686" mass="77940">MSNLSCLYLLLVTRVHVCLCVCVRVVRYLPGYLLGCHRSWIHEQSFTFYRIDRMCSVSPWSMTDSINLCTPTMQSTCVHLVPNTLALRPTQWTSQDVKAWLRFCVEEFSLSPNCVDKFDMNGKALCLLERKDFMERSPACGDVLYNAFKKHQHQWSRQIPTDCYVGLQLVTVPPNQQNDVISSPPTQGSKSPYISILPRNKDGIVSKMSCSESMDSSSSQPMDSKESNISLSQGVPTSMLSPAPSERCTSDSENGSPQHNSDPEMEAEFDPEHPTDDGVCRLLWEFIYQLLLDGEKYSKFVLWESEKDLTFRINNPNELAEFWGKQKNRTNMTYEKLSRALRYYYKMDIIKKVPGKRLTYQFLQHPKKIRKGQRGARPHCNRIPVNGEIQSSEPIPIALRPSSALSGTKSPPISSGVNADNCSQRSFQISSEYKTSESPSSINCILPPVNVHESTDYENLENKMAARQEVENYPQNSLLVVQKISEEIECDNAGEKNLNKYNRSDVSTPPYGTDINLQANGIILSQSLSYPSSFSCVSRPSQTLTNMDEPSVLYDRLPLPQHTIVQRSTSLSPKRLSPEAASHFCTSLHGPKEAHYRQQTAYPYVQLHLPQHQYGSSHSHHYYPFQDSHSHSYQPISNMYQPEFPREVATPQEAHLSVKYETCDEQPEDLSIKPIARKMLQQKTCG</sequence>
<dbReference type="Pfam" id="PF00178">
    <property type="entry name" value="Ets"/>
    <property type="match status" value="1"/>
</dbReference>
<keyword evidence="2 3" id="KW-0238">DNA-binding</keyword>